<organism evidence="1 2">
    <name type="scientific">Tritonibacter scottomollicae</name>
    <name type="common">Epibacterium scottomollicae</name>
    <dbReference type="NCBI Taxonomy" id="483013"/>
    <lineage>
        <taxon>Bacteria</taxon>
        <taxon>Pseudomonadati</taxon>
        <taxon>Pseudomonadota</taxon>
        <taxon>Alphaproteobacteria</taxon>
        <taxon>Rhodobacterales</taxon>
        <taxon>Paracoccaceae</taxon>
        <taxon>Tritonibacter</taxon>
    </lineage>
</organism>
<reference evidence="1 2" key="1">
    <citation type="submission" date="2018-03" db="EMBL/GenBank/DDBJ databases">
        <title>Genomic Encyclopedia of Archaeal and Bacterial Type Strains, Phase II (KMG-II): from individual species to whole genera.</title>
        <authorList>
            <person name="Goeker M."/>
        </authorList>
    </citation>
    <scope>NUCLEOTIDE SEQUENCE [LARGE SCALE GENOMIC DNA]</scope>
    <source>
        <strain evidence="1 2">DSM 25328</strain>
    </source>
</reference>
<accession>A0A2T1A237</accession>
<dbReference type="EMBL" id="PVUF01000032">
    <property type="protein sequence ID" value="PRZ42656.1"/>
    <property type="molecule type" value="Genomic_DNA"/>
</dbReference>
<proteinExistence type="predicted"/>
<evidence type="ECO:0000313" key="1">
    <source>
        <dbReference type="EMBL" id="PRZ42656.1"/>
    </source>
</evidence>
<protein>
    <submittedName>
        <fullName evidence="1">Uncharacterized protein</fullName>
    </submittedName>
</protein>
<evidence type="ECO:0000313" key="2">
    <source>
        <dbReference type="Proteomes" id="UP000237718"/>
    </source>
</evidence>
<sequence length="59" mass="6606">MRQKLGRAVEPFAFSGFNRVAEVFRIPVDDDRSQQVETGHSVVLSFGVVCPHQVARCKC</sequence>
<dbReference type="Proteomes" id="UP000237718">
    <property type="component" value="Unassembled WGS sequence"/>
</dbReference>
<name>A0A2T1A237_TRISK</name>
<gene>
    <name evidence="1" type="ORF">CLV89_13215</name>
</gene>
<dbReference type="AlphaFoldDB" id="A0A2T1A237"/>
<comment type="caution">
    <text evidence="1">The sequence shown here is derived from an EMBL/GenBank/DDBJ whole genome shotgun (WGS) entry which is preliminary data.</text>
</comment>